<proteinExistence type="predicted"/>
<sequence>MCHYTLNSKGMELKINQQIKQFNTESLSVQSLLDLEIPNKQNGIAVAINNTVVPKINWSSHFVSETDEILIISATQGG</sequence>
<dbReference type="PANTHER" id="PTHR34472:SF1">
    <property type="entry name" value="SULFUR CARRIER PROTEIN THIS"/>
    <property type="match status" value="1"/>
</dbReference>
<comment type="caution">
    <text evidence="1">The sequence shown here is derived from an EMBL/GenBank/DDBJ whole genome shotgun (WGS) entry which is preliminary data.</text>
</comment>
<dbReference type="CDD" id="cd00565">
    <property type="entry name" value="Ubl_ThiS"/>
    <property type="match status" value="1"/>
</dbReference>
<keyword evidence="2" id="KW-1185">Reference proteome</keyword>
<dbReference type="PANTHER" id="PTHR34472">
    <property type="entry name" value="SULFUR CARRIER PROTEIN THIS"/>
    <property type="match status" value="1"/>
</dbReference>
<dbReference type="InterPro" id="IPR012675">
    <property type="entry name" value="Beta-grasp_dom_sf"/>
</dbReference>
<dbReference type="InterPro" id="IPR010035">
    <property type="entry name" value="Thi_S"/>
</dbReference>
<evidence type="ECO:0000313" key="1">
    <source>
        <dbReference type="EMBL" id="GGE98137.1"/>
    </source>
</evidence>
<reference evidence="2" key="1">
    <citation type="journal article" date="2019" name="Int. J. Syst. Evol. Microbiol.">
        <title>The Global Catalogue of Microorganisms (GCM) 10K type strain sequencing project: providing services to taxonomists for standard genome sequencing and annotation.</title>
        <authorList>
            <consortium name="The Broad Institute Genomics Platform"/>
            <consortium name="The Broad Institute Genome Sequencing Center for Infectious Disease"/>
            <person name="Wu L."/>
            <person name="Ma J."/>
        </authorList>
    </citation>
    <scope>NUCLEOTIDE SEQUENCE [LARGE SCALE GENOMIC DNA]</scope>
    <source>
        <strain evidence="2">CGMCC 1.16060</strain>
    </source>
</reference>
<dbReference type="SUPFAM" id="SSF54285">
    <property type="entry name" value="MoaD/ThiS"/>
    <property type="match status" value="1"/>
</dbReference>
<dbReference type="InterPro" id="IPR016155">
    <property type="entry name" value="Mopterin_synth/thiamin_S_b"/>
</dbReference>
<dbReference type="EMBL" id="BMKP01000001">
    <property type="protein sequence ID" value="GGE98137.1"/>
    <property type="molecule type" value="Genomic_DNA"/>
</dbReference>
<organism evidence="1 2">
    <name type="scientific">Flavobacterium limi</name>
    <dbReference type="NCBI Taxonomy" id="2045105"/>
    <lineage>
        <taxon>Bacteria</taxon>
        <taxon>Pseudomonadati</taxon>
        <taxon>Bacteroidota</taxon>
        <taxon>Flavobacteriia</taxon>
        <taxon>Flavobacteriales</taxon>
        <taxon>Flavobacteriaceae</taxon>
        <taxon>Flavobacterium</taxon>
    </lineage>
</organism>
<name>A0ABQ1TL04_9FLAO</name>
<dbReference type="Proteomes" id="UP000655016">
    <property type="component" value="Unassembled WGS sequence"/>
</dbReference>
<gene>
    <name evidence="1" type="primary">thiS</name>
    <name evidence="1" type="ORF">GCM10011518_04430</name>
</gene>
<dbReference type="Pfam" id="PF02597">
    <property type="entry name" value="ThiS"/>
    <property type="match status" value="1"/>
</dbReference>
<protein>
    <submittedName>
        <fullName evidence="1">Thiamine biosynthesis protein ThiS</fullName>
    </submittedName>
</protein>
<dbReference type="Gene3D" id="3.10.20.30">
    <property type="match status" value="1"/>
</dbReference>
<dbReference type="NCBIfam" id="TIGR01683">
    <property type="entry name" value="thiS"/>
    <property type="match status" value="1"/>
</dbReference>
<dbReference type="InterPro" id="IPR003749">
    <property type="entry name" value="ThiS/MoaD-like"/>
</dbReference>
<evidence type="ECO:0000313" key="2">
    <source>
        <dbReference type="Proteomes" id="UP000655016"/>
    </source>
</evidence>
<accession>A0ABQ1TL04</accession>